<dbReference type="Proteomes" id="UP000034491">
    <property type="component" value="Unassembled WGS sequence"/>
</dbReference>
<name>A0A0M2R9Y8_9PROT</name>
<organism evidence="1 2">
    <name type="scientific">Kiloniella litopenaei</name>
    <dbReference type="NCBI Taxonomy" id="1549748"/>
    <lineage>
        <taxon>Bacteria</taxon>
        <taxon>Pseudomonadati</taxon>
        <taxon>Pseudomonadota</taxon>
        <taxon>Alphaproteobacteria</taxon>
        <taxon>Rhodospirillales</taxon>
        <taxon>Kiloniellaceae</taxon>
        <taxon>Kiloniella</taxon>
    </lineage>
</organism>
<dbReference type="OrthoDB" id="7376415at2"/>
<evidence type="ECO:0008006" key="3">
    <source>
        <dbReference type="Google" id="ProtNLM"/>
    </source>
</evidence>
<dbReference type="RefSeq" id="WP_046508000.1">
    <property type="nucleotide sequence ID" value="NZ_LANI01000019.1"/>
</dbReference>
<comment type="caution">
    <text evidence="1">The sequence shown here is derived from an EMBL/GenBank/DDBJ whole genome shotgun (WGS) entry which is preliminary data.</text>
</comment>
<sequence length="78" mass="8963">MANVTMHKTYTFGQLHKNRQDVSFFTAPFASIVQKLIMWQDRLSERASLRDADAHLLQDMGITAQAAYQEACKPFWVS</sequence>
<accession>A0A0M2R9Y8</accession>
<dbReference type="AlphaFoldDB" id="A0A0M2R9Y8"/>
<keyword evidence="2" id="KW-1185">Reference proteome</keyword>
<evidence type="ECO:0000313" key="1">
    <source>
        <dbReference type="EMBL" id="KKJ76418.1"/>
    </source>
</evidence>
<gene>
    <name evidence="1" type="ORF">WH95_13110</name>
</gene>
<evidence type="ECO:0000313" key="2">
    <source>
        <dbReference type="Proteomes" id="UP000034491"/>
    </source>
</evidence>
<proteinExistence type="predicted"/>
<dbReference type="EMBL" id="LANI01000019">
    <property type="protein sequence ID" value="KKJ76418.1"/>
    <property type="molecule type" value="Genomic_DNA"/>
</dbReference>
<protein>
    <recommendedName>
        <fullName evidence="3">DUF1127 domain-containing protein</fullName>
    </recommendedName>
</protein>
<reference evidence="1 2" key="1">
    <citation type="submission" date="2015-03" db="EMBL/GenBank/DDBJ databases">
        <title>Genome sequence of Kiloniella sp. P1-1, isolated from the gut microflora of Pacific white shrimp, Penaeus vannamei.</title>
        <authorList>
            <person name="Shao Z."/>
            <person name="Wang L."/>
            <person name="Li X."/>
        </authorList>
    </citation>
    <scope>NUCLEOTIDE SEQUENCE [LARGE SCALE GENOMIC DNA]</scope>
    <source>
        <strain evidence="1 2">P1-1</strain>
    </source>
</reference>